<evidence type="ECO:0000256" key="2">
    <source>
        <dbReference type="ARBA" id="ARBA00022448"/>
    </source>
</evidence>
<feature type="transmembrane region" description="Helical" evidence="7">
    <location>
        <begin position="151"/>
        <end position="174"/>
    </location>
</feature>
<dbReference type="PANTHER" id="PTHR43163">
    <property type="entry name" value="DIPEPTIDE TRANSPORT SYSTEM PERMEASE PROTEIN DPPB-RELATED"/>
    <property type="match status" value="1"/>
</dbReference>
<evidence type="ECO:0000256" key="5">
    <source>
        <dbReference type="ARBA" id="ARBA00022989"/>
    </source>
</evidence>
<feature type="transmembrane region" description="Helical" evidence="7">
    <location>
        <begin position="250"/>
        <end position="272"/>
    </location>
</feature>
<feature type="domain" description="ABC transmembrane type-1" evidence="8">
    <location>
        <begin position="72"/>
        <end position="273"/>
    </location>
</feature>
<evidence type="ECO:0000256" key="3">
    <source>
        <dbReference type="ARBA" id="ARBA00022475"/>
    </source>
</evidence>
<organism evidence="9 10">
    <name type="scientific">Tissierella pigra</name>
    <dbReference type="NCBI Taxonomy" id="2607614"/>
    <lineage>
        <taxon>Bacteria</taxon>
        <taxon>Bacillati</taxon>
        <taxon>Bacillota</taxon>
        <taxon>Tissierellia</taxon>
        <taxon>Tissierellales</taxon>
        <taxon>Tissierellaceae</taxon>
        <taxon>Tissierella</taxon>
    </lineage>
</organism>
<reference evidence="9 10" key="1">
    <citation type="submission" date="2019-09" db="EMBL/GenBank/DDBJ databases">
        <title>In-depth cultivation of the pig gut microbiome towards novel bacterial diversity and tailored functional studies.</title>
        <authorList>
            <person name="Wylensek D."/>
            <person name="Hitch T.C.A."/>
            <person name="Clavel T."/>
        </authorList>
    </citation>
    <scope>NUCLEOTIDE SEQUENCE [LARGE SCALE GENOMIC DNA]</scope>
    <source>
        <strain evidence="9 10">WCA3-693-APC-4?</strain>
    </source>
</reference>
<evidence type="ECO:0000313" key="10">
    <source>
        <dbReference type="Proteomes" id="UP000469523"/>
    </source>
</evidence>
<keyword evidence="6 7" id="KW-0472">Membrane</keyword>
<feature type="transmembrane region" description="Helical" evidence="7">
    <location>
        <begin position="111"/>
        <end position="131"/>
    </location>
</feature>
<gene>
    <name evidence="9" type="ORF">FYJ83_17470</name>
</gene>
<evidence type="ECO:0000313" key="9">
    <source>
        <dbReference type="EMBL" id="MSU03254.1"/>
    </source>
</evidence>
<dbReference type="CDD" id="cd06261">
    <property type="entry name" value="TM_PBP2"/>
    <property type="match status" value="1"/>
</dbReference>
<evidence type="ECO:0000256" key="1">
    <source>
        <dbReference type="ARBA" id="ARBA00004651"/>
    </source>
</evidence>
<evidence type="ECO:0000256" key="7">
    <source>
        <dbReference type="RuleBase" id="RU363032"/>
    </source>
</evidence>
<evidence type="ECO:0000256" key="4">
    <source>
        <dbReference type="ARBA" id="ARBA00022692"/>
    </source>
</evidence>
<dbReference type="PANTHER" id="PTHR43163:SF6">
    <property type="entry name" value="DIPEPTIDE TRANSPORT SYSTEM PERMEASE PROTEIN DPPB-RELATED"/>
    <property type="match status" value="1"/>
</dbReference>
<sequence length="281" mass="31446">MRVSKVDPATAYAKRAIGNPTELQIENIRSSMGFDKPLLVQYFSWLKGLFQMDLGKSLVSGYSVWDEIWKAFPKTLLIVGISSIIQFISIIVIGSLMFILKNKLIRRLFKVLCIVGISVPSFYISTLFLDIFGVKYNLISVTNNIGFKGSIPPAICLAVFIICFYVPLFYNGLIKESNEDYSMYLRCQGLSEFKILINHLIPNGILGIIPSFLQSIGLSIAGATVIERVFSVPGFGYLIVNSVIERDAPMIHSTVFFLAFFIALMNIIADIINERIEGERS</sequence>
<dbReference type="PROSITE" id="PS50928">
    <property type="entry name" value="ABC_TM1"/>
    <property type="match status" value="1"/>
</dbReference>
<evidence type="ECO:0000259" key="8">
    <source>
        <dbReference type="PROSITE" id="PS50928"/>
    </source>
</evidence>
<keyword evidence="4 7" id="KW-0812">Transmembrane</keyword>
<feature type="transmembrane region" description="Helical" evidence="7">
    <location>
        <begin position="76"/>
        <end position="99"/>
    </location>
</feature>
<dbReference type="Pfam" id="PF00528">
    <property type="entry name" value="BPD_transp_1"/>
    <property type="match status" value="1"/>
</dbReference>
<dbReference type="SUPFAM" id="SSF161098">
    <property type="entry name" value="MetI-like"/>
    <property type="match status" value="1"/>
</dbReference>
<evidence type="ECO:0000256" key="6">
    <source>
        <dbReference type="ARBA" id="ARBA00023136"/>
    </source>
</evidence>
<comment type="similarity">
    <text evidence="7">Belongs to the binding-protein-dependent transport system permease family.</text>
</comment>
<dbReference type="GO" id="GO:0055085">
    <property type="term" value="P:transmembrane transport"/>
    <property type="evidence" value="ECO:0007669"/>
    <property type="project" value="InterPro"/>
</dbReference>
<dbReference type="AlphaFoldDB" id="A0A6N7Y306"/>
<dbReference type="EMBL" id="VUNQ01000061">
    <property type="protein sequence ID" value="MSU03254.1"/>
    <property type="molecule type" value="Genomic_DNA"/>
</dbReference>
<dbReference type="Gene3D" id="1.10.3720.10">
    <property type="entry name" value="MetI-like"/>
    <property type="match status" value="1"/>
</dbReference>
<protein>
    <submittedName>
        <fullName evidence="9">ABC transporter permease</fullName>
    </submittedName>
</protein>
<dbReference type="Proteomes" id="UP000469523">
    <property type="component" value="Unassembled WGS sequence"/>
</dbReference>
<keyword evidence="3" id="KW-1003">Cell membrane</keyword>
<name>A0A6N7Y306_9FIRM</name>
<proteinExistence type="inferred from homology"/>
<dbReference type="GO" id="GO:0005886">
    <property type="term" value="C:plasma membrane"/>
    <property type="evidence" value="ECO:0007669"/>
    <property type="project" value="UniProtKB-SubCell"/>
</dbReference>
<dbReference type="Pfam" id="PF19300">
    <property type="entry name" value="BPD_transp_1_N"/>
    <property type="match status" value="1"/>
</dbReference>
<keyword evidence="10" id="KW-1185">Reference proteome</keyword>
<dbReference type="InterPro" id="IPR000515">
    <property type="entry name" value="MetI-like"/>
</dbReference>
<accession>A0A6N7Y306</accession>
<keyword evidence="5 7" id="KW-1133">Transmembrane helix</keyword>
<dbReference type="InterPro" id="IPR035906">
    <property type="entry name" value="MetI-like_sf"/>
</dbReference>
<comment type="caution">
    <text evidence="9">The sequence shown here is derived from an EMBL/GenBank/DDBJ whole genome shotgun (WGS) entry which is preliminary data.</text>
</comment>
<comment type="subcellular location">
    <subcellularLocation>
        <location evidence="1 7">Cell membrane</location>
        <topology evidence="1 7">Multi-pass membrane protein</topology>
    </subcellularLocation>
</comment>
<dbReference type="InterPro" id="IPR045621">
    <property type="entry name" value="BPD_transp_1_N"/>
</dbReference>
<keyword evidence="2 7" id="KW-0813">Transport</keyword>